<dbReference type="PANTHER" id="PTHR14614">
    <property type="entry name" value="HEPATOCELLULAR CARCINOMA-ASSOCIATED ANTIGEN"/>
    <property type="match status" value="1"/>
</dbReference>
<dbReference type="AlphaFoldDB" id="A0AB34IY89"/>
<proteinExistence type="predicted"/>
<organism evidence="1 2">
    <name type="scientific">Prymnesium parvum</name>
    <name type="common">Toxic golden alga</name>
    <dbReference type="NCBI Taxonomy" id="97485"/>
    <lineage>
        <taxon>Eukaryota</taxon>
        <taxon>Haptista</taxon>
        <taxon>Haptophyta</taxon>
        <taxon>Prymnesiophyceae</taxon>
        <taxon>Prymnesiales</taxon>
        <taxon>Prymnesiaceae</taxon>
        <taxon>Prymnesium</taxon>
    </lineage>
</organism>
<accession>A0AB34IY89</accession>
<reference evidence="1 2" key="1">
    <citation type="journal article" date="2024" name="Science">
        <title>Giant polyketide synthase enzymes in the biosynthesis of giant marine polyether toxins.</title>
        <authorList>
            <person name="Fallon T.R."/>
            <person name="Shende V.V."/>
            <person name="Wierzbicki I.H."/>
            <person name="Pendleton A.L."/>
            <person name="Watervoot N.F."/>
            <person name="Auber R.P."/>
            <person name="Gonzalez D.J."/>
            <person name="Wisecaver J.H."/>
            <person name="Moore B.S."/>
        </authorList>
    </citation>
    <scope>NUCLEOTIDE SEQUENCE [LARGE SCALE GENOMIC DNA]</scope>
    <source>
        <strain evidence="1 2">12B1</strain>
    </source>
</reference>
<evidence type="ECO:0000313" key="2">
    <source>
        <dbReference type="Proteomes" id="UP001515480"/>
    </source>
</evidence>
<dbReference type="Proteomes" id="UP001515480">
    <property type="component" value="Unassembled WGS sequence"/>
</dbReference>
<comment type="caution">
    <text evidence="1">The sequence shown here is derived from an EMBL/GenBank/DDBJ whole genome shotgun (WGS) entry which is preliminary data.</text>
</comment>
<protein>
    <recommendedName>
        <fullName evidence="3">Calmodulin-lysine N-methyltransferase</fullName>
    </recommendedName>
</protein>
<dbReference type="Pfam" id="PF10294">
    <property type="entry name" value="Methyltransf_16"/>
    <property type="match status" value="1"/>
</dbReference>
<sequence length="218" mass="23598">MVAVAVDTLSIPGVRSSVRLCRAADIAPLAVDFLHRLPTRSSSDPGFYGAVLWPAALLLAQILNTGPALQGRTSFELGAGTGLASLVAAHRGARAIASDVYPLSLELIGRSASLERPPLDVTTAHFDVMSAEEVPRGVDLLLAADVLYLTDLTRAVARRVVEARRRDCAVLLTDSRKTHQKAFLEEMKALGVRNAYFDERELDWLPTHGERASVLVFE</sequence>
<evidence type="ECO:0008006" key="3">
    <source>
        <dbReference type="Google" id="ProtNLM"/>
    </source>
</evidence>
<name>A0AB34IY89_PRYPA</name>
<dbReference type="EMBL" id="JBGBPQ010000017">
    <property type="protein sequence ID" value="KAL1507695.1"/>
    <property type="molecule type" value="Genomic_DNA"/>
</dbReference>
<dbReference type="InterPro" id="IPR019410">
    <property type="entry name" value="Methyltransf_16"/>
</dbReference>
<dbReference type="Gene3D" id="3.40.50.150">
    <property type="entry name" value="Vaccinia Virus protein VP39"/>
    <property type="match status" value="1"/>
</dbReference>
<dbReference type="InterPro" id="IPR029063">
    <property type="entry name" value="SAM-dependent_MTases_sf"/>
</dbReference>
<evidence type="ECO:0000313" key="1">
    <source>
        <dbReference type="EMBL" id="KAL1507695.1"/>
    </source>
</evidence>
<gene>
    <name evidence="1" type="ORF">AB1Y20_007308</name>
</gene>
<keyword evidence="2" id="KW-1185">Reference proteome</keyword>
<dbReference type="PANTHER" id="PTHR14614:SF163">
    <property type="entry name" value="METHYLTRANSFERASE SMALL DOMAIN-CONTAINING PROTEIN"/>
    <property type="match status" value="1"/>
</dbReference>
<dbReference type="SUPFAM" id="SSF53335">
    <property type="entry name" value="S-adenosyl-L-methionine-dependent methyltransferases"/>
    <property type="match status" value="1"/>
</dbReference>